<protein>
    <submittedName>
        <fullName evidence="5">Para-nitrobenzyl esterase</fullName>
    </submittedName>
</protein>
<evidence type="ECO:0000256" key="3">
    <source>
        <dbReference type="SAM" id="MobiDB-lite"/>
    </source>
</evidence>
<dbReference type="PANTHER" id="PTHR43142:SF1">
    <property type="entry name" value="CARBOXYLIC ESTER HYDROLASE"/>
    <property type="match status" value="1"/>
</dbReference>
<accession>A0A1V4CZH2</accession>
<organism evidence="5 6">
    <name type="scientific">Streptomyces antioxidans</name>
    <dbReference type="NCBI Taxonomy" id="1507734"/>
    <lineage>
        <taxon>Bacteria</taxon>
        <taxon>Bacillati</taxon>
        <taxon>Actinomycetota</taxon>
        <taxon>Actinomycetes</taxon>
        <taxon>Kitasatosporales</taxon>
        <taxon>Streptomycetaceae</taxon>
        <taxon>Streptomyces</taxon>
    </lineage>
</organism>
<feature type="compositionally biased region" description="Low complexity" evidence="3">
    <location>
        <begin position="15"/>
        <end position="36"/>
    </location>
</feature>
<comment type="similarity">
    <text evidence="1">Belongs to the type-B carboxylesterase/lipase family.</text>
</comment>
<name>A0A1V4CZH2_9ACTN</name>
<dbReference type="GO" id="GO:0016787">
    <property type="term" value="F:hydrolase activity"/>
    <property type="evidence" value="ECO:0007669"/>
    <property type="project" value="UniProtKB-KW"/>
</dbReference>
<feature type="domain" description="Carboxylesterase type B" evidence="4">
    <location>
        <begin position="3"/>
        <end position="295"/>
    </location>
</feature>
<sequence>MAVSVFRNIPYAAGPTGAARFAAPTPVHGAPRADGSGPDGSGPDGPGPNGPGPDRPGPTAPAPERRFPADLSPLMGPGWVRGEEYLTLNVWTPRTDGNAPVMVFVHGGAFLSGTGQAPVYDGTSFARDGVVLVTLNYRLGALGWLDLPDAPRNRGLLDVVAALRWVRAHIADYGGAPDRVTVFGQSAGGMIVSALLVTPEAAGLFRGAISQSGGLHALTGAEAAETTGALADRLGVPATAEAFADVPDERLVSALAEVSGAGPRLSPLGVVLDGLDDAPPPHPVDLLVGTNTQESLLYRRPEQSAAIDAVFRDARERLVSRYDKAFTYDFDWRGGPFGACHAVELPFVFDHTDLPALRTANGLLGPDVPPSLAAETHGAWVRFAMGGDPGWSGTHRFH</sequence>
<gene>
    <name evidence="5" type="ORF">VT50_0226450</name>
</gene>
<dbReference type="AlphaFoldDB" id="A0A1V4CZH2"/>
<feature type="region of interest" description="Disordered" evidence="3">
    <location>
        <begin position="15"/>
        <end position="75"/>
    </location>
</feature>
<dbReference type="InterPro" id="IPR029058">
    <property type="entry name" value="AB_hydrolase_fold"/>
</dbReference>
<dbReference type="InterPro" id="IPR002018">
    <property type="entry name" value="CarbesteraseB"/>
</dbReference>
<dbReference type="Proteomes" id="UP000033615">
    <property type="component" value="Unassembled WGS sequence"/>
</dbReference>
<reference evidence="5" key="1">
    <citation type="submission" date="2016-12" db="EMBL/GenBank/DDBJ databases">
        <title>Genome sequence of Streptomyces antioxidans MUSC 164.</title>
        <authorList>
            <person name="Lee L.-H."/>
            <person name="Ser H.-L."/>
        </authorList>
    </citation>
    <scope>NUCLEOTIDE SEQUENCE [LARGE SCALE GENOMIC DNA]</scope>
    <source>
        <strain evidence="5">MUSC 164</strain>
    </source>
</reference>
<dbReference type="Gene3D" id="3.40.50.1820">
    <property type="entry name" value="alpha/beta hydrolase"/>
    <property type="match status" value="2"/>
</dbReference>
<dbReference type="EMBL" id="LAKD02000076">
    <property type="protein sequence ID" value="OPF74689.1"/>
    <property type="molecule type" value="Genomic_DNA"/>
</dbReference>
<evidence type="ECO:0000313" key="6">
    <source>
        <dbReference type="Proteomes" id="UP000033615"/>
    </source>
</evidence>
<dbReference type="SUPFAM" id="SSF53474">
    <property type="entry name" value="alpha/beta-Hydrolases"/>
    <property type="match status" value="1"/>
</dbReference>
<dbReference type="RefSeq" id="WP_046088002.1">
    <property type="nucleotide sequence ID" value="NZ_LAKD02000076.1"/>
</dbReference>
<comment type="caution">
    <text evidence="5">The sequence shown here is derived from an EMBL/GenBank/DDBJ whole genome shotgun (WGS) entry which is preliminary data.</text>
</comment>
<dbReference type="Pfam" id="PF00135">
    <property type="entry name" value="COesterase"/>
    <property type="match status" value="1"/>
</dbReference>
<evidence type="ECO:0000256" key="2">
    <source>
        <dbReference type="ARBA" id="ARBA00022801"/>
    </source>
</evidence>
<evidence type="ECO:0000259" key="4">
    <source>
        <dbReference type="Pfam" id="PF00135"/>
    </source>
</evidence>
<proteinExistence type="inferred from homology"/>
<dbReference type="OrthoDB" id="3199405at2"/>
<feature type="compositionally biased region" description="Pro residues" evidence="3">
    <location>
        <begin position="45"/>
        <end position="61"/>
    </location>
</feature>
<keyword evidence="2" id="KW-0378">Hydrolase</keyword>
<evidence type="ECO:0000256" key="1">
    <source>
        <dbReference type="ARBA" id="ARBA00005964"/>
    </source>
</evidence>
<evidence type="ECO:0000313" key="5">
    <source>
        <dbReference type="EMBL" id="OPF74689.1"/>
    </source>
</evidence>
<dbReference type="PANTHER" id="PTHR43142">
    <property type="entry name" value="CARBOXYLIC ESTER HYDROLASE"/>
    <property type="match status" value="1"/>
</dbReference>
<keyword evidence="6" id="KW-1185">Reference proteome</keyword>